<dbReference type="EMBL" id="JAYRBN010000037">
    <property type="protein sequence ID" value="KAL2746735.1"/>
    <property type="molecule type" value="Genomic_DNA"/>
</dbReference>
<keyword evidence="2" id="KW-1133">Transmembrane helix</keyword>
<feature type="compositionally biased region" description="Acidic residues" evidence="1">
    <location>
        <begin position="66"/>
        <end position="85"/>
    </location>
</feature>
<organism evidence="3 4">
    <name type="scientific">Vespula maculifrons</name>
    <name type="common">Eastern yellow jacket</name>
    <name type="synonym">Wasp</name>
    <dbReference type="NCBI Taxonomy" id="7453"/>
    <lineage>
        <taxon>Eukaryota</taxon>
        <taxon>Metazoa</taxon>
        <taxon>Ecdysozoa</taxon>
        <taxon>Arthropoda</taxon>
        <taxon>Hexapoda</taxon>
        <taxon>Insecta</taxon>
        <taxon>Pterygota</taxon>
        <taxon>Neoptera</taxon>
        <taxon>Endopterygota</taxon>
        <taxon>Hymenoptera</taxon>
        <taxon>Apocrita</taxon>
        <taxon>Aculeata</taxon>
        <taxon>Vespoidea</taxon>
        <taxon>Vespidae</taxon>
        <taxon>Vespinae</taxon>
        <taxon>Vespula</taxon>
    </lineage>
</organism>
<evidence type="ECO:0000256" key="1">
    <source>
        <dbReference type="SAM" id="MobiDB-lite"/>
    </source>
</evidence>
<comment type="caution">
    <text evidence="3">The sequence shown here is derived from an EMBL/GenBank/DDBJ whole genome shotgun (WGS) entry which is preliminary data.</text>
</comment>
<evidence type="ECO:0000256" key="2">
    <source>
        <dbReference type="SAM" id="Phobius"/>
    </source>
</evidence>
<evidence type="ECO:0000313" key="4">
    <source>
        <dbReference type="Proteomes" id="UP001607303"/>
    </source>
</evidence>
<accession>A0ABD2CNP9</accession>
<evidence type="ECO:0000313" key="3">
    <source>
        <dbReference type="EMBL" id="KAL2746735.1"/>
    </source>
</evidence>
<dbReference type="AlphaFoldDB" id="A0ABD2CNP9"/>
<protein>
    <submittedName>
        <fullName evidence="3">Uncharacterized protein</fullName>
    </submittedName>
</protein>
<feature type="transmembrane region" description="Helical" evidence="2">
    <location>
        <begin position="148"/>
        <end position="171"/>
    </location>
</feature>
<proteinExistence type="predicted"/>
<gene>
    <name evidence="3" type="ORF">V1477_005105</name>
</gene>
<keyword evidence="2" id="KW-0812">Transmembrane</keyword>
<sequence>MAARGILPALLFACNLYSARDRLHSFLCIFPIAVVPPLTISYIACILKPSKTNRLNRPHRRRKAEEEEEEKKEVEEEEEEEDGGDDVTYVLFPTPPTRIIHIKANESVMSADKIGDRVHGATATEKFEYEPLSAGHPLPSRLFSRKRFILAASEVAGYTGALQIAVGYTAWSGRVVKIKMMNARPSLAAALDLVNGSKISIVEVVFKNYGEEHKHVDGFKFLYLPLKSDVKQFPNLFIIPFFLFLFSFFSFFLAKPFSPKKLKRNVGRFRARSYAIVLVQRTKPLPLVTTEEGVVAIGPCNVGR</sequence>
<feature type="region of interest" description="Disordered" evidence="1">
    <location>
        <begin position="55"/>
        <end position="87"/>
    </location>
</feature>
<reference evidence="3 4" key="1">
    <citation type="journal article" date="2024" name="Ann. Entomol. Soc. Am.">
        <title>Genomic analyses of the southern and eastern yellowjacket wasps (Hymenoptera: Vespidae) reveal evolutionary signatures of social life.</title>
        <authorList>
            <person name="Catto M.A."/>
            <person name="Caine P.B."/>
            <person name="Orr S.E."/>
            <person name="Hunt B.G."/>
            <person name="Goodisman M.A.D."/>
        </authorList>
    </citation>
    <scope>NUCLEOTIDE SEQUENCE [LARGE SCALE GENOMIC DNA]</scope>
    <source>
        <strain evidence="3">232</strain>
        <tissue evidence="3">Head and thorax</tissue>
    </source>
</reference>
<keyword evidence="4" id="KW-1185">Reference proteome</keyword>
<feature type="transmembrane region" description="Helical" evidence="2">
    <location>
        <begin position="28"/>
        <end position="47"/>
    </location>
</feature>
<keyword evidence="2" id="KW-0472">Membrane</keyword>
<feature type="transmembrane region" description="Helical" evidence="2">
    <location>
        <begin position="233"/>
        <end position="254"/>
    </location>
</feature>
<name>A0ABD2CNP9_VESMC</name>
<dbReference type="Proteomes" id="UP001607303">
    <property type="component" value="Unassembled WGS sequence"/>
</dbReference>